<name>A0ABU5Y8G5_9FLAO</name>
<evidence type="ECO:0000313" key="3">
    <source>
        <dbReference type="Proteomes" id="UP001324270"/>
    </source>
</evidence>
<sequence>MFFENILEKISSLLGTNTQKKKPTSCWVFYAKEECIGGSPYPLEDFQRIIDRYTQLNDHNTELLLGTIHKKDTSGMISICLEENNSPSEDYDYFIPQSIIFEDINENVRYAICRVKDKCEWVRYAYFISDKKGHKWYDYIGKNDPVTDSSTIERLEKRLAVYIDLQNALLKKQEGKGEIAPQNIQISKKFQKEWLSLADLLSIPSRAANRICMSVLGEEDLSDAFLSEMIASNYLQVIDWKTEAEDVVYNYNLLSKQLKGKEIDLEIDNNTPPDKVFQLLAVKSEFALYDIDVGGDSYIIGLCPKENAEAAQRQYGVLFSMLEDEASVLLIS</sequence>
<dbReference type="Pfam" id="PF20335">
    <property type="entry name" value="DUF6630"/>
    <property type="match status" value="1"/>
</dbReference>
<keyword evidence="3" id="KW-1185">Reference proteome</keyword>
<dbReference type="RefSeq" id="WP_323979274.1">
    <property type="nucleotide sequence ID" value="NZ_JAYKBV010000006.1"/>
</dbReference>
<reference evidence="2 3" key="1">
    <citation type="submission" date="2023-12" db="EMBL/GenBank/DDBJ databases">
        <title>Genomic sequences of Capnocytophaga and Parvimonas strains.</title>
        <authorList>
            <person name="Watt R.M."/>
            <person name="Wang M."/>
            <person name="Yang T."/>
            <person name="Tong W.M."/>
        </authorList>
    </citation>
    <scope>NUCLEOTIDE SEQUENCE [LARGE SCALE GENOMIC DNA]</scope>
    <source>
        <strain evidence="2 3">CCUG 13156</strain>
    </source>
</reference>
<evidence type="ECO:0000313" key="2">
    <source>
        <dbReference type="EMBL" id="MEB3040220.1"/>
    </source>
</evidence>
<dbReference type="Proteomes" id="UP001324270">
    <property type="component" value="Unassembled WGS sequence"/>
</dbReference>
<evidence type="ECO:0000259" key="1">
    <source>
        <dbReference type="Pfam" id="PF20335"/>
    </source>
</evidence>
<organism evidence="2 3">
    <name type="scientific">Capnocytophaga gingivalis</name>
    <dbReference type="NCBI Taxonomy" id="1017"/>
    <lineage>
        <taxon>Bacteria</taxon>
        <taxon>Pseudomonadati</taxon>
        <taxon>Bacteroidota</taxon>
        <taxon>Flavobacteriia</taxon>
        <taxon>Flavobacteriales</taxon>
        <taxon>Flavobacteriaceae</taxon>
        <taxon>Capnocytophaga</taxon>
    </lineage>
</organism>
<protein>
    <recommendedName>
        <fullName evidence="1">DUF6630 domain-containing protein</fullName>
    </recommendedName>
</protein>
<gene>
    <name evidence="2" type="ORF">VJJ49_05865</name>
</gene>
<accession>A0ABU5Y8G5</accession>
<dbReference type="EMBL" id="JAYKBV010000006">
    <property type="protein sequence ID" value="MEB3040220.1"/>
    <property type="molecule type" value="Genomic_DNA"/>
</dbReference>
<dbReference type="InterPro" id="IPR046582">
    <property type="entry name" value="DUF6630"/>
</dbReference>
<proteinExistence type="predicted"/>
<feature type="domain" description="DUF6630" evidence="1">
    <location>
        <begin position="218"/>
        <end position="313"/>
    </location>
</feature>
<comment type="caution">
    <text evidence="2">The sequence shown here is derived from an EMBL/GenBank/DDBJ whole genome shotgun (WGS) entry which is preliminary data.</text>
</comment>